<evidence type="ECO:0000313" key="2">
    <source>
        <dbReference type="Proteomes" id="UP000245464"/>
    </source>
</evidence>
<dbReference type="RefSeq" id="XP_065965265.1">
    <property type="nucleotide sequence ID" value="XM_066103063.1"/>
</dbReference>
<dbReference type="AlphaFoldDB" id="A0A5M9LIC6"/>
<reference evidence="1 2" key="1">
    <citation type="journal article" date="2018" name="BMC Genomics">
        <title>Comparative genomics of the wheat fungal pathogen Pyrenophora tritici-repentis reveals chromosomal variations and genome plasticity.</title>
        <authorList>
            <person name="Moolhuijzen P."/>
            <person name="See P.T."/>
            <person name="Hane J.K."/>
            <person name="Shi G."/>
            <person name="Liu Z."/>
            <person name="Oliver R.P."/>
            <person name="Moffat C.S."/>
        </authorList>
    </citation>
    <scope>NUCLEOTIDE SEQUENCE [LARGE SCALE GENOMIC DNA]</scope>
    <source>
        <strain evidence="1">M4</strain>
    </source>
</reference>
<dbReference type="GeneID" id="90954017"/>
<dbReference type="EMBL" id="NQIK02000001">
    <property type="protein sequence ID" value="KAF7577028.1"/>
    <property type="molecule type" value="Genomic_DNA"/>
</dbReference>
<comment type="caution">
    <text evidence="1">The sequence shown here is derived from an EMBL/GenBank/DDBJ whole genome shotgun (WGS) entry which is preliminary data.</text>
</comment>
<protein>
    <submittedName>
        <fullName evidence="1">Uncharacterized protein</fullName>
    </submittedName>
</protein>
<organism evidence="1 2">
    <name type="scientific">Pyrenophora tritici-repentis</name>
    <dbReference type="NCBI Taxonomy" id="45151"/>
    <lineage>
        <taxon>Eukaryota</taxon>
        <taxon>Fungi</taxon>
        <taxon>Dikarya</taxon>
        <taxon>Ascomycota</taxon>
        <taxon>Pezizomycotina</taxon>
        <taxon>Dothideomycetes</taxon>
        <taxon>Pleosporomycetidae</taxon>
        <taxon>Pleosporales</taxon>
        <taxon>Pleosporineae</taxon>
        <taxon>Pleosporaceae</taxon>
        <taxon>Pyrenophora</taxon>
    </lineage>
</organism>
<accession>A0A5M9LIC6</accession>
<sequence>MAAGSTRVPLSPAPICLRSLASQPAKPGSRCRPQVRQNTLYGSIYPGGFFWYAKHP</sequence>
<dbReference type="KEGG" id="ptrr:90954017"/>
<name>A0A5M9LIC6_9PLEO</name>
<gene>
    <name evidence="1" type="ORF">PtrM4_012680</name>
</gene>
<evidence type="ECO:0000313" key="1">
    <source>
        <dbReference type="EMBL" id="KAF7577028.1"/>
    </source>
</evidence>
<proteinExistence type="predicted"/>
<dbReference type="Proteomes" id="UP000245464">
    <property type="component" value="Chromosome 1"/>
</dbReference>